<dbReference type="PANTHER" id="PTHR43318">
    <property type="entry name" value="UDP-N-ACETYLGLUCOSAMINE 4,6-DEHYDRATASE"/>
    <property type="match status" value="1"/>
</dbReference>
<comment type="similarity">
    <text evidence="2">Belongs to the polysaccharide synthase family.</text>
</comment>
<dbReference type="InterPro" id="IPR003869">
    <property type="entry name" value="Polysac_CapD-like"/>
</dbReference>
<comment type="caution">
    <text evidence="12">The sequence shown here is derived from an EMBL/GenBank/DDBJ whole genome shotgun (WGS) entry which is preliminary data.</text>
</comment>
<dbReference type="PANTHER" id="PTHR43318:SF2">
    <property type="entry name" value="UDP-N-ACETYLGLUCOSAMINE 4,6-DEHYDRATASE (INVERTING)"/>
    <property type="match status" value="1"/>
</dbReference>
<dbReference type="AlphaFoldDB" id="A0AA46BNX1"/>
<dbReference type="Pfam" id="PF02719">
    <property type="entry name" value="Polysacc_synt_2"/>
    <property type="match status" value="1"/>
</dbReference>
<name>A0AA46BNX1_9MICO</name>
<evidence type="ECO:0000256" key="1">
    <source>
        <dbReference type="ARBA" id="ARBA00000083"/>
    </source>
</evidence>
<gene>
    <name evidence="12" type="primary">capD_2</name>
    <name evidence="12" type="ORF">NCTC7915_01601</name>
</gene>
<sequence length="374" mass="41494">MNHPLPEHHLTTTPGDERGEHHPGDALRDTTIAITGGTGSFGSTMARRLLKHGVKKIHILSRDEAKQHDMRVALADERITYFVGDVRDRTSVDAALRGTDHVFHAAALKQVPSCEFFPQQAVLTNVLGSHNVIMAAHEAGARSLVCLSTDKAVYPVNAMGMSKALMEKHAQAFTRQYPDSPTTVTITRYGNVMYSRGSVIPHFINQIHTGRPITITEPDMTRFLMSLEESVDLVTHAFTNGTPGDLYVRKAPAATINTLAKAVATLLGHPDHPIHIIGVRHGEKMHETLLSHEEMAHATDQGNYFRVPVDARSMEYELYFTEGDHHRAPLEDYTSANTQRLNLEETITLLLTLPHIRELAYQAGTLHQHETAQP</sequence>
<accession>A0AA46BNX1</accession>
<dbReference type="Pfam" id="PF08485">
    <property type="entry name" value="Polysacc_syn_2C"/>
    <property type="match status" value="1"/>
</dbReference>
<feature type="domain" description="Polysaccharide biosynthesis protein CapD-like" evidence="10">
    <location>
        <begin position="32"/>
        <end position="307"/>
    </location>
</feature>
<evidence type="ECO:0000256" key="4">
    <source>
        <dbReference type="ARBA" id="ARBA00018569"/>
    </source>
</evidence>
<proteinExistence type="inferred from homology"/>
<feature type="domain" description="UDP-glucose 4-epimerase CapD C-terminal" evidence="11">
    <location>
        <begin position="310"/>
        <end position="357"/>
    </location>
</feature>
<evidence type="ECO:0000256" key="2">
    <source>
        <dbReference type="ARBA" id="ARBA00007430"/>
    </source>
</evidence>
<dbReference type="InterPro" id="IPR013692">
    <property type="entry name" value="CapD_C"/>
</dbReference>
<dbReference type="GO" id="GO:0009103">
    <property type="term" value="P:lipopolysaccharide biosynthetic process"/>
    <property type="evidence" value="ECO:0007669"/>
    <property type="project" value="UniProtKB-KW"/>
</dbReference>
<evidence type="ECO:0000313" key="12">
    <source>
        <dbReference type="EMBL" id="STD11507.1"/>
    </source>
</evidence>
<dbReference type="SUPFAM" id="SSF51735">
    <property type="entry name" value="NAD(P)-binding Rossmann-fold domains"/>
    <property type="match status" value="1"/>
</dbReference>
<keyword evidence="6 12" id="KW-0413">Isomerase</keyword>
<evidence type="ECO:0000256" key="5">
    <source>
        <dbReference type="ARBA" id="ARBA00022985"/>
    </source>
</evidence>
<dbReference type="Gene3D" id="3.40.50.720">
    <property type="entry name" value="NAD(P)-binding Rossmann-like Domain"/>
    <property type="match status" value="1"/>
</dbReference>
<evidence type="ECO:0000259" key="11">
    <source>
        <dbReference type="Pfam" id="PF08485"/>
    </source>
</evidence>
<keyword evidence="5" id="KW-0448">Lipopolysaccharide biosynthesis</keyword>
<dbReference type="Proteomes" id="UP000254118">
    <property type="component" value="Unassembled WGS sequence"/>
</dbReference>
<dbReference type="CDD" id="cd05237">
    <property type="entry name" value="UDP_invert_4-6DH_SDR_e"/>
    <property type="match status" value="1"/>
</dbReference>
<comment type="catalytic activity">
    <reaction evidence="1">
        <text>UDP-alpha-D-glucose = UDP-alpha-D-galactose</text>
        <dbReference type="Rhea" id="RHEA:22168"/>
        <dbReference type="ChEBI" id="CHEBI:58885"/>
        <dbReference type="ChEBI" id="CHEBI:66914"/>
        <dbReference type="EC" id="5.1.3.2"/>
    </reaction>
</comment>
<dbReference type="InterPro" id="IPR051203">
    <property type="entry name" value="Polysaccharide_Synthase-Rel"/>
</dbReference>
<feature type="region of interest" description="Disordered" evidence="9">
    <location>
        <begin position="1"/>
        <end position="33"/>
    </location>
</feature>
<protein>
    <recommendedName>
        <fullName evidence="4">UDP-glucose 4-epimerase</fullName>
        <ecNumber evidence="3">5.1.3.2</ecNumber>
    </recommendedName>
    <alternativeName>
        <fullName evidence="8">Galactowaldenase</fullName>
    </alternativeName>
    <alternativeName>
        <fullName evidence="7">UDP-galactose 4-epimerase</fullName>
    </alternativeName>
</protein>
<evidence type="ECO:0000256" key="8">
    <source>
        <dbReference type="ARBA" id="ARBA00033067"/>
    </source>
</evidence>
<feature type="compositionally biased region" description="Basic and acidic residues" evidence="9">
    <location>
        <begin position="1"/>
        <end position="28"/>
    </location>
</feature>
<dbReference type="EC" id="5.1.3.2" evidence="3"/>
<evidence type="ECO:0000256" key="9">
    <source>
        <dbReference type="SAM" id="MobiDB-lite"/>
    </source>
</evidence>
<dbReference type="GO" id="GO:0003978">
    <property type="term" value="F:UDP-glucose 4-epimerase activity"/>
    <property type="evidence" value="ECO:0007669"/>
    <property type="project" value="UniProtKB-EC"/>
</dbReference>
<evidence type="ECO:0000259" key="10">
    <source>
        <dbReference type="Pfam" id="PF02719"/>
    </source>
</evidence>
<evidence type="ECO:0000256" key="6">
    <source>
        <dbReference type="ARBA" id="ARBA00023235"/>
    </source>
</evidence>
<organism evidence="12 13">
    <name type="scientific">Dermatophilus congolensis</name>
    <dbReference type="NCBI Taxonomy" id="1863"/>
    <lineage>
        <taxon>Bacteria</taxon>
        <taxon>Bacillati</taxon>
        <taxon>Actinomycetota</taxon>
        <taxon>Actinomycetes</taxon>
        <taxon>Micrococcales</taxon>
        <taxon>Dermatophilaceae</taxon>
        <taxon>Dermatophilus</taxon>
    </lineage>
</organism>
<evidence type="ECO:0000256" key="7">
    <source>
        <dbReference type="ARBA" id="ARBA00031367"/>
    </source>
</evidence>
<evidence type="ECO:0000256" key="3">
    <source>
        <dbReference type="ARBA" id="ARBA00013189"/>
    </source>
</evidence>
<dbReference type="EMBL" id="UFYA01000001">
    <property type="protein sequence ID" value="STD11507.1"/>
    <property type="molecule type" value="Genomic_DNA"/>
</dbReference>
<dbReference type="InterPro" id="IPR036291">
    <property type="entry name" value="NAD(P)-bd_dom_sf"/>
</dbReference>
<evidence type="ECO:0000313" key="13">
    <source>
        <dbReference type="Proteomes" id="UP000254118"/>
    </source>
</evidence>
<reference evidence="12 13" key="1">
    <citation type="submission" date="2018-06" db="EMBL/GenBank/DDBJ databases">
        <authorList>
            <consortium name="Pathogen Informatics"/>
            <person name="Doyle S."/>
        </authorList>
    </citation>
    <scope>NUCLEOTIDE SEQUENCE [LARGE SCALE GENOMIC DNA]</scope>
    <source>
        <strain evidence="12 13">NCTC7915</strain>
    </source>
</reference>